<comment type="caution">
    <text evidence="2">The sequence shown here is derived from an EMBL/GenBank/DDBJ whole genome shotgun (WGS) entry which is preliminary data.</text>
</comment>
<dbReference type="EMBL" id="QMEB01000002">
    <property type="protein sequence ID" value="NMG18002.1"/>
    <property type="molecule type" value="Genomic_DNA"/>
</dbReference>
<keyword evidence="3" id="KW-1185">Reference proteome</keyword>
<evidence type="ECO:0000313" key="3">
    <source>
        <dbReference type="Proteomes" id="UP000718564"/>
    </source>
</evidence>
<feature type="region of interest" description="Disordered" evidence="1">
    <location>
        <begin position="53"/>
        <end position="81"/>
    </location>
</feature>
<dbReference type="Proteomes" id="UP000718564">
    <property type="component" value="Unassembled WGS sequence"/>
</dbReference>
<name>A0ABX1P337_9CYAN</name>
<accession>A0ABX1P337</accession>
<evidence type="ECO:0000256" key="1">
    <source>
        <dbReference type="SAM" id="MobiDB-lite"/>
    </source>
</evidence>
<proteinExistence type="predicted"/>
<evidence type="ECO:0000313" key="2">
    <source>
        <dbReference type="EMBL" id="NMG18002.1"/>
    </source>
</evidence>
<sequence>MASKLVSVREYTVKAHKRLIHTRVFNFLCKECGIPAKRETYGSRPLYCEQCRPPQPPKKSLMKPQKAKPRPMTYKSKTDLD</sequence>
<dbReference type="RefSeq" id="WP_071654235.1">
    <property type="nucleotide sequence ID" value="NZ_CAWPJE010000205.1"/>
</dbReference>
<organism evidence="2 3">
    <name type="scientific">Brasilonema bromeliae SPC951</name>
    <dbReference type="NCBI Taxonomy" id="385972"/>
    <lineage>
        <taxon>Bacteria</taxon>
        <taxon>Bacillati</taxon>
        <taxon>Cyanobacteriota</taxon>
        <taxon>Cyanophyceae</taxon>
        <taxon>Nostocales</taxon>
        <taxon>Scytonemataceae</taxon>
        <taxon>Brasilonema</taxon>
        <taxon>Bromeliae group (in: Brasilonema)</taxon>
    </lineage>
</organism>
<reference evidence="2 3" key="1">
    <citation type="submission" date="2018-06" db="EMBL/GenBank/DDBJ databases">
        <title>Comparative genomics of Brasilonema spp. strains.</title>
        <authorList>
            <person name="Alvarenga D.O."/>
            <person name="Fiore M.F."/>
            <person name="Varani A.M."/>
        </authorList>
    </citation>
    <scope>NUCLEOTIDE SEQUENCE [LARGE SCALE GENOMIC DNA]</scope>
    <source>
        <strain evidence="2 3">SPC951</strain>
    </source>
</reference>
<gene>
    <name evidence="2" type="ORF">DP116_00520</name>
</gene>
<protein>
    <submittedName>
        <fullName evidence="2">Uncharacterized protein</fullName>
    </submittedName>
</protein>